<dbReference type="SUPFAM" id="SSF53098">
    <property type="entry name" value="Ribonuclease H-like"/>
    <property type="match status" value="1"/>
</dbReference>
<dbReference type="SUPFAM" id="SSF56672">
    <property type="entry name" value="DNA/RNA polymerases"/>
    <property type="match status" value="1"/>
</dbReference>
<dbReference type="Pfam" id="PF13966">
    <property type="entry name" value="zf-RVT"/>
    <property type="match status" value="1"/>
</dbReference>
<feature type="transmembrane region" description="Helical" evidence="1">
    <location>
        <begin position="65"/>
        <end position="85"/>
    </location>
</feature>
<evidence type="ECO:0000313" key="5">
    <source>
        <dbReference type="EMBL" id="KAL0409532.1"/>
    </source>
</evidence>
<evidence type="ECO:0000259" key="2">
    <source>
        <dbReference type="Pfam" id="PF00078"/>
    </source>
</evidence>
<feature type="domain" description="Reverse transcriptase zinc-binding" evidence="4">
    <location>
        <begin position="477"/>
        <end position="544"/>
    </location>
</feature>
<dbReference type="Gene3D" id="3.30.420.10">
    <property type="entry name" value="Ribonuclease H-like superfamily/Ribonuclease H"/>
    <property type="match status" value="1"/>
</dbReference>
<name>A0AAW2TYB6_SESRA</name>
<keyword evidence="1" id="KW-1133">Transmembrane helix</keyword>
<dbReference type="AlphaFoldDB" id="A0AAW2TYB6"/>
<accession>A0AAW2TYB6</accession>
<dbReference type="InterPro" id="IPR043502">
    <property type="entry name" value="DNA/RNA_pol_sf"/>
</dbReference>
<dbReference type="GO" id="GO:0004523">
    <property type="term" value="F:RNA-DNA hybrid ribonuclease activity"/>
    <property type="evidence" value="ECO:0007669"/>
    <property type="project" value="InterPro"/>
</dbReference>
<dbReference type="Pfam" id="PF00078">
    <property type="entry name" value="RVT_1"/>
    <property type="match status" value="1"/>
</dbReference>
<dbReference type="InterPro" id="IPR002156">
    <property type="entry name" value="RNaseH_domain"/>
</dbReference>
<sequence>MRRPRIGGKSITLIVFEMKMVVGVISRKRFKELFSFTFTLCFRPREEMSEDRVDFLEHMLSKVGFYNRIVSLIMLCVKSVTYSFMLNGMQFGFVKPERGIRQGDPLSPYLFILCAEGFSCLLQAKENSGDIHGVAVVRRAPRVSHLLFADDTLIFCQATKEAMGCIRGILETYERASGQLINLEKSSIFFSRNTAQENRVELAARLGVRIDSMPAKYLGLPYFIGRNKRDLFNYIRTRVWDRVSGWKEKVLSHAGKEILIKSIVQSIPSYCMSCFKLPDSLLREIKSIAANFFWSNAECNKIHWVSWDKMCITKKDGGLGFRKMQTFNIAMLAKQGWRIMTNPQLLISRILKARYFPNNDFLHAKIGYTSSFTWRSILAARYVISKGIRWRVGDGQSIRVWNDPWLPRPSTFLPITTQSLFLPDLRSIPLGQFSWADTIVWHYNNNGKFSVKSAAHLAQSIATEHRSALGGQCSTSFGSWKFIWYTKVPNKVKVFLWRLCKEAIPTSYNLLRRRCAVEKACLTCSDDTENSKHVLLECPYARQVRKSFDDEQFNWFAVLCWRLWGRRNGFVMENRECTPFDCVTFGGSLLFDFRNSVAVKPSDLPSRNTWQPPDRESIKINFDAAIFDNGKGVGLGTIAQDWRGNCLTWRTMCLPNACSPEHGEAMAARLAMEVRCQGGWTKCIIEGDCLQVVNKLQNKEEDLSVIGCIIADIHRLIPLWGHTSFSFTRRLGNQAAHLLANSTMGSVEGIVPPVFLYEQIRVDAPLINI</sequence>
<dbReference type="InterPro" id="IPR012337">
    <property type="entry name" value="RNaseH-like_sf"/>
</dbReference>
<dbReference type="InterPro" id="IPR044730">
    <property type="entry name" value="RNase_H-like_dom_plant"/>
</dbReference>
<feature type="domain" description="RNase H type-1" evidence="3">
    <location>
        <begin position="621"/>
        <end position="742"/>
    </location>
</feature>
<dbReference type="PANTHER" id="PTHR33116:SF86">
    <property type="entry name" value="REVERSE TRANSCRIPTASE DOMAIN-CONTAINING PROTEIN"/>
    <property type="match status" value="1"/>
</dbReference>
<evidence type="ECO:0000256" key="1">
    <source>
        <dbReference type="SAM" id="Phobius"/>
    </source>
</evidence>
<organism evidence="5">
    <name type="scientific">Sesamum radiatum</name>
    <name type="common">Black benniseed</name>
    <dbReference type="NCBI Taxonomy" id="300843"/>
    <lineage>
        <taxon>Eukaryota</taxon>
        <taxon>Viridiplantae</taxon>
        <taxon>Streptophyta</taxon>
        <taxon>Embryophyta</taxon>
        <taxon>Tracheophyta</taxon>
        <taxon>Spermatophyta</taxon>
        <taxon>Magnoliopsida</taxon>
        <taxon>eudicotyledons</taxon>
        <taxon>Gunneridae</taxon>
        <taxon>Pentapetalae</taxon>
        <taxon>asterids</taxon>
        <taxon>lamiids</taxon>
        <taxon>Lamiales</taxon>
        <taxon>Pedaliaceae</taxon>
        <taxon>Sesamum</taxon>
    </lineage>
</organism>
<gene>
    <name evidence="5" type="ORF">Sradi_1887600</name>
</gene>
<evidence type="ECO:0000259" key="4">
    <source>
        <dbReference type="Pfam" id="PF13966"/>
    </source>
</evidence>
<dbReference type="InterPro" id="IPR036397">
    <property type="entry name" value="RNaseH_sf"/>
</dbReference>
<protein>
    <submittedName>
        <fullName evidence="5">Ribonuclease H protein</fullName>
    </submittedName>
</protein>
<keyword evidence="1" id="KW-0472">Membrane</keyword>
<dbReference type="EMBL" id="JACGWJ010000007">
    <property type="protein sequence ID" value="KAL0409532.1"/>
    <property type="molecule type" value="Genomic_DNA"/>
</dbReference>
<keyword evidence="1" id="KW-0812">Transmembrane</keyword>
<dbReference type="PANTHER" id="PTHR33116">
    <property type="entry name" value="REVERSE TRANSCRIPTASE ZINC-BINDING DOMAIN-CONTAINING PROTEIN-RELATED-RELATED"/>
    <property type="match status" value="1"/>
</dbReference>
<reference evidence="5" key="2">
    <citation type="journal article" date="2024" name="Plant">
        <title>Genomic evolution and insights into agronomic trait innovations of Sesamum species.</title>
        <authorList>
            <person name="Miao H."/>
            <person name="Wang L."/>
            <person name="Qu L."/>
            <person name="Liu H."/>
            <person name="Sun Y."/>
            <person name="Le M."/>
            <person name="Wang Q."/>
            <person name="Wei S."/>
            <person name="Zheng Y."/>
            <person name="Lin W."/>
            <person name="Duan Y."/>
            <person name="Cao H."/>
            <person name="Xiong S."/>
            <person name="Wang X."/>
            <person name="Wei L."/>
            <person name="Li C."/>
            <person name="Ma Q."/>
            <person name="Ju M."/>
            <person name="Zhao R."/>
            <person name="Li G."/>
            <person name="Mu C."/>
            <person name="Tian Q."/>
            <person name="Mei H."/>
            <person name="Zhang T."/>
            <person name="Gao T."/>
            <person name="Zhang H."/>
        </authorList>
    </citation>
    <scope>NUCLEOTIDE SEQUENCE</scope>
    <source>
        <strain evidence="5">G02</strain>
    </source>
</reference>
<evidence type="ECO:0000259" key="3">
    <source>
        <dbReference type="Pfam" id="PF13456"/>
    </source>
</evidence>
<proteinExistence type="predicted"/>
<dbReference type="InterPro" id="IPR026960">
    <property type="entry name" value="RVT-Znf"/>
</dbReference>
<dbReference type="GO" id="GO:0003676">
    <property type="term" value="F:nucleic acid binding"/>
    <property type="evidence" value="ECO:0007669"/>
    <property type="project" value="InterPro"/>
</dbReference>
<dbReference type="CDD" id="cd06222">
    <property type="entry name" value="RNase_H_like"/>
    <property type="match status" value="1"/>
</dbReference>
<reference evidence="5" key="1">
    <citation type="submission" date="2020-06" db="EMBL/GenBank/DDBJ databases">
        <authorList>
            <person name="Li T."/>
            <person name="Hu X."/>
            <person name="Zhang T."/>
            <person name="Song X."/>
            <person name="Zhang H."/>
            <person name="Dai N."/>
            <person name="Sheng W."/>
            <person name="Hou X."/>
            <person name="Wei L."/>
        </authorList>
    </citation>
    <scope>NUCLEOTIDE SEQUENCE</scope>
    <source>
        <strain evidence="5">G02</strain>
        <tissue evidence="5">Leaf</tissue>
    </source>
</reference>
<dbReference type="InterPro" id="IPR000477">
    <property type="entry name" value="RT_dom"/>
</dbReference>
<feature type="domain" description="Reverse transcriptase" evidence="2">
    <location>
        <begin position="81"/>
        <end position="220"/>
    </location>
</feature>
<comment type="caution">
    <text evidence="5">The sequence shown here is derived from an EMBL/GenBank/DDBJ whole genome shotgun (WGS) entry which is preliminary data.</text>
</comment>
<dbReference type="Pfam" id="PF13456">
    <property type="entry name" value="RVT_3"/>
    <property type="match status" value="1"/>
</dbReference>